<dbReference type="InterPro" id="IPR012349">
    <property type="entry name" value="Split_barrel_FMN-bd"/>
</dbReference>
<dbReference type="SUPFAM" id="SSF50475">
    <property type="entry name" value="FMN-binding split barrel"/>
    <property type="match status" value="1"/>
</dbReference>
<dbReference type="InterPro" id="IPR024029">
    <property type="entry name" value="Pyridox_Oxase_FMN-dep"/>
</dbReference>
<keyword evidence="3" id="KW-1185">Reference proteome</keyword>
<comment type="caution">
    <text evidence="2">The sequence shown here is derived from an EMBL/GenBank/DDBJ whole genome shotgun (WGS) entry which is preliminary data.</text>
</comment>
<dbReference type="Pfam" id="PF01243">
    <property type="entry name" value="PNPOx_N"/>
    <property type="match status" value="1"/>
</dbReference>
<dbReference type="NCBIfam" id="TIGR04025">
    <property type="entry name" value="PPOX_FMN_DR2398"/>
    <property type="match status" value="1"/>
</dbReference>
<dbReference type="AlphaFoldDB" id="A0A845SJ97"/>
<reference evidence="2 3" key="1">
    <citation type="submission" date="2019-12" db="EMBL/GenBank/DDBJ databases">
        <authorList>
            <person name="Lee S.D."/>
        </authorList>
    </citation>
    <scope>NUCLEOTIDE SEQUENCE [LARGE SCALE GENOMIC DNA]</scope>
    <source>
        <strain evidence="2 3">SAP-6</strain>
    </source>
</reference>
<sequence length="196" mass="21434">MNPDSRYLLTDAAQLREHYAQPNKAVVQKQIDRLDIFARRLIALAPFMILGTQGARGIDCSPKGGEPGFVHVEDDKTLLLPDRSGNNRLDGLGNILQNPFVGMLFLIPGWKEGFRVNGRARISVDPALCLRFAQNGQPAKSVIIIEVDEVFIHCGRAISFADLWNNDKHADPALLPGALEVFKAHVALSASAAQKA</sequence>
<dbReference type="EMBL" id="WUBS01000005">
    <property type="protein sequence ID" value="NDL62711.1"/>
    <property type="molecule type" value="Genomic_DNA"/>
</dbReference>
<name>A0A845SJ97_9GAMM</name>
<proteinExistence type="predicted"/>
<gene>
    <name evidence="2" type="ORF">GRH90_08085</name>
</gene>
<evidence type="ECO:0000313" key="2">
    <source>
        <dbReference type="EMBL" id="NDL62711.1"/>
    </source>
</evidence>
<reference evidence="2 3" key="2">
    <citation type="submission" date="2020-02" db="EMBL/GenBank/DDBJ databases">
        <title>The new genus of Enterobacteriales.</title>
        <authorList>
            <person name="Kim I.S."/>
        </authorList>
    </citation>
    <scope>NUCLEOTIDE SEQUENCE [LARGE SCALE GENOMIC DNA]</scope>
    <source>
        <strain evidence="2 3">SAP-6</strain>
    </source>
</reference>
<protein>
    <submittedName>
        <fullName evidence="2">Pyridoxamine 5-phosphate oxidase</fullName>
    </submittedName>
</protein>
<dbReference type="PANTHER" id="PTHR42815:SF2">
    <property type="entry name" value="FAD-BINDING, PUTATIVE (AFU_ORTHOLOGUE AFUA_6G07600)-RELATED"/>
    <property type="match status" value="1"/>
</dbReference>
<feature type="domain" description="Pyridoxamine 5'-phosphate oxidase N-terminal" evidence="1">
    <location>
        <begin position="38"/>
        <end position="154"/>
    </location>
</feature>
<dbReference type="Proteomes" id="UP000461443">
    <property type="component" value="Unassembled WGS sequence"/>
</dbReference>
<evidence type="ECO:0000259" key="1">
    <source>
        <dbReference type="Pfam" id="PF01243"/>
    </source>
</evidence>
<accession>A0A845SJ97</accession>
<organism evidence="2 3">
    <name type="scientific">Acerihabitans arboris</name>
    <dbReference type="NCBI Taxonomy" id="2691583"/>
    <lineage>
        <taxon>Bacteria</taxon>
        <taxon>Pseudomonadati</taxon>
        <taxon>Pseudomonadota</taxon>
        <taxon>Gammaproteobacteria</taxon>
        <taxon>Enterobacterales</taxon>
        <taxon>Pectobacteriaceae</taxon>
        <taxon>Acerihabitans</taxon>
    </lineage>
</organism>
<dbReference type="RefSeq" id="WP_162365441.1">
    <property type="nucleotide sequence ID" value="NZ_WUBS01000005.1"/>
</dbReference>
<dbReference type="InterPro" id="IPR011576">
    <property type="entry name" value="Pyridox_Oxase_N"/>
</dbReference>
<dbReference type="PANTHER" id="PTHR42815">
    <property type="entry name" value="FAD-BINDING, PUTATIVE (AFU_ORTHOLOGUE AFUA_6G07600)-RELATED"/>
    <property type="match status" value="1"/>
</dbReference>
<evidence type="ECO:0000313" key="3">
    <source>
        <dbReference type="Proteomes" id="UP000461443"/>
    </source>
</evidence>
<dbReference type="Gene3D" id="2.30.110.10">
    <property type="entry name" value="Electron Transport, Fmn-binding Protein, Chain A"/>
    <property type="match status" value="1"/>
</dbReference>